<keyword evidence="3" id="KW-0560">Oxidoreductase</keyword>
<comment type="caution">
    <text evidence="5">Lacks conserved residue(s) required for the propagation of feature annotation.</text>
</comment>
<dbReference type="AlphaFoldDB" id="T1IPC8"/>
<protein>
    <recommendedName>
        <fullName evidence="10">Lipoxygenase domain-containing protein</fullName>
    </recommendedName>
</protein>
<dbReference type="OMA" id="SHYMRTH"/>
<keyword evidence="4" id="KW-0443">Lipid metabolism</keyword>
<dbReference type="EnsemblMetazoa" id="SMAR002878-RA">
    <property type="protein sequence ID" value="SMAR002878-PA"/>
    <property type="gene ID" value="SMAR002878"/>
</dbReference>
<evidence type="ECO:0000256" key="5">
    <source>
        <dbReference type="PROSITE-ProRule" id="PRU00152"/>
    </source>
</evidence>
<dbReference type="InterPro" id="IPR036226">
    <property type="entry name" value="LipOase_C_sf"/>
</dbReference>
<evidence type="ECO:0000256" key="3">
    <source>
        <dbReference type="ARBA" id="ARBA00023002"/>
    </source>
</evidence>
<organism evidence="8 9">
    <name type="scientific">Strigamia maritima</name>
    <name type="common">European centipede</name>
    <name type="synonym">Geophilus maritimus</name>
    <dbReference type="NCBI Taxonomy" id="126957"/>
    <lineage>
        <taxon>Eukaryota</taxon>
        <taxon>Metazoa</taxon>
        <taxon>Ecdysozoa</taxon>
        <taxon>Arthropoda</taxon>
        <taxon>Myriapoda</taxon>
        <taxon>Chilopoda</taxon>
        <taxon>Pleurostigmophora</taxon>
        <taxon>Geophilomorpha</taxon>
        <taxon>Linotaeniidae</taxon>
        <taxon>Strigamia</taxon>
    </lineage>
</organism>
<evidence type="ECO:0008006" key="10">
    <source>
        <dbReference type="Google" id="ProtNLM"/>
    </source>
</evidence>
<dbReference type="SUPFAM" id="SSF48484">
    <property type="entry name" value="Lipoxigenase"/>
    <property type="match status" value="1"/>
</dbReference>
<name>T1IPC8_STRMM</name>
<dbReference type="PhylomeDB" id="T1IPC8"/>
<keyword evidence="9" id="KW-1185">Reference proteome</keyword>
<dbReference type="Gene3D" id="1.20.245.10">
    <property type="entry name" value="Lipoxygenase-1, Domain 5"/>
    <property type="match status" value="1"/>
</dbReference>
<dbReference type="GO" id="GO:0016702">
    <property type="term" value="F:oxidoreductase activity, acting on single donors with incorporation of molecular oxygen, incorporation of two atoms of oxygen"/>
    <property type="evidence" value="ECO:0007669"/>
    <property type="project" value="InterPro"/>
</dbReference>
<dbReference type="InterPro" id="IPR036392">
    <property type="entry name" value="PLAT/LH2_dom_sf"/>
</dbReference>
<evidence type="ECO:0000256" key="2">
    <source>
        <dbReference type="ARBA" id="ARBA00022964"/>
    </source>
</evidence>
<dbReference type="InterPro" id="IPR000907">
    <property type="entry name" value="LipOase"/>
</dbReference>
<dbReference type="eggNOG" id="ENOG502QQSP">
    <property type="taxonomic scope" value="Eukaryota"/>
</dbReference>
<evidence type="ECO:0000256" key="4">
    <source>
        <dbReference type="ARBA" id="ARBA00023098"/>
    </source>
</evidence>
<dbReference type="HOGENOM" id="CLU_004282_3_2_1"/>
<dbReference type="GO" id="GO:0046872">
    <property type="term" value="F:metal ion binding"/>
    <property type="evidence" value="ECO:0007669"/>
    <property type="project" value="UniProtKB-KW"/>
</dbReference>
<dbReference type="PANTHER" id="PTHR11771">
    <property type="entry name" value="LIPOXYGENASE"/>
    <property type="match status" value="1"/>
</dbReference>
<dbReference type="PROSITE" id="PS50095">
    <property type="entry name" value="PLAT"/>
    <property type="match status" value="1"/>
</dbReference>
<dbReference type="InterPro" id="IPR013819">
    <property type="entry name" value="LipOase_C"/>
</dbReference>
<feature type="domain" description="PLAT" evidence="6">
    <location>
        <begin position="13"/>
        <end position="130"/>
    </location>
</feature>
<dbReference type="PROSITE" id="PS51393">
    <property type="entry name" value="LIPOXYGENASE_3"/>
    <property type="match status" value="1"/>
</dbReference>
<accession>T1IPC8</accession>
<dbReference type="Pfam" id="PF00305">
    <property type="entry name" value="Lipoxygenase"/>
    <property type="match status" value="2"/>
</dbReference>
<evidence type="ECO:0000259" key="7">
    <source>
        <dbReference type="PROSITE" id="PS51393"/>
    </source>
</evidence>
<dbReference type="Proteomes" id="UP000014500">
    <property type="component" value="Unassembled WGS sequence"/>
</dbReference>
<evidence type="ECO:0000313" key="9">
    <source>
        <dbReference type="Proteomes" id="UP000014500"/>
    </source>
</evidence>
<dbReference type="Gene3D" id="2.40.180.10">
    <property type="entry name" value="Catalase core domain"/>
    <property type="match status" value="1"/>
</dbReference>
<reference evidence="9" key="1">
    <citation type="submission" date="2011-05" db="EMBL/GenBank/DDBJ databases">
        <authorList>
            <person name="Richards S.R."/>
            <person name="Qu J."/>
            <person name="Jiang H."/>
            <person name="Jhangiani S.N."/>
            <person name="Agravi P."/>
            <person name="Goodspeed R."/>
            <person name="Gross S."/>
            <person name="Mandapat C."/>
            <person name="Jackson L."/>
            <person name="Mathew T."/>
            <person name="Pu L."/>
            <person name="Thornton R."/>
            <person name="Saada N."/>
            <person name="Wilczek-Boney K.B."/>
            <person name="Lee S."/>
            <person name="Kovar C."/>
            <person name="Wu Y."/>
            <person name="Scherer S.E."/>
            <person name="Worley K.C."/>
            <person name="Muzny D.M."/>
            <person name="Gibbs R."/>
        </authorList>
    </citation>
    <scope>NUCLEOTIDE SEQUENCE</scope>
    <source>
        <strain evidence="9">Brora</strain>
    </source>
</reference>
<dbReference type="GO" id="GO:0034440">
    <property type="term" value="P:lipid oxidation"/>
    <property type="evidence" value="ECO:0007669"/>
    <property type="project" value="InterPro"/>
</dbReference>
<proteinExistence type="predicted"/>
<sequence>MISKVKTLFTGNHTHIVHVRTGDRHGAGTDANVKIILRDERGRESDECSLNHFFKNDNERGKTSSFGVTTYLDVVHEIQLWRDNFGLGDAWYVDAVEVEHVKCDNVRRVFPIHRWLKANVPYCLRQYDACLPHLSHQPERRKEELEEKRMIYEYTINVPNGPAQGWIKSLPSDEMFSGKYMVMFELLSHKYVTNFSNKLIGLIVDWKTVDDVKKLFTKTTDLRREQPYPIANWHKDRWFGLQRVQGCNPVLIKLCKVIPEKLGVTEEMVAPFLEGSSLQESINANKIFIVDLDILEHLPCGQDRMLCTPIALFYLNKNNDLLPIAIQLFQIKGPDNPVFLPSDPKYTWTLVKMFYNNADATYHQAYTHLVERPMVDRIMKIKPLKKTGEQSKGLCRGLEKLVSTNGWVDRTMTCGRDGMFELIRRGLKVWRLDLNGAAPKEIESRGVSDPAILPHYPYRDDAIAIYDIIRKYITEVVNHYYKTEDDLTNDHELQEWRKELVLSRDKNGVGMLGVPGDENGFTTNEQLIDTVTAIIAVCSIAHASANFQQYDEYAFTPNYPACLVGKIPKDKTPLSETDIISYLPSKSITLDIMVITKMLSMKGTNSLGDFEVQYLYDPVTLDAAERFRKSLNELSDKIAERCKKDPSKAYIWLDPKIVPNAISI</sequence>
<dbReference type="InterPro" id="IPR001024">
    <property type="entry name" value="PLAT/LH2_dom"/>
</dbReference>
<reference evidence="8" key="2">
    <citation type="submission" date="2015-02" db="UniProtKB">
        <authorList>
            <consortium name="EnsemblMetazoa"/>
        </authorList>
    </citation>
    <scope>IDENTIFICATION</scope>
</reference>
<feature type="domain" description="Lipoxygenase" evidence="7">
    <location>
        <begin position="114"/>
        <end position="664"/>
    </location>
</feature>
<keyword evidence="1" id="KW-0479">Metal-binding</keyword>
<dbReference type="Gene3D" id="3.10.450.60">
    <property type="match status" value="1"/>
</dbReference>
<evidence type="ECO:0000256" key="1">
    <source>
        <dbReference type="ARBA" id="ARBA00022723"/>
    </source>
</evidence>
<keyword evidence="2" id="KW-0223">Dioxygenase</keyword>
<dbReference type="STRING" id="126957.T1IPC8"/>
<dbReference type="SUPFAM" id="SSF49723">
    <property type="entry name" value="Lipase/lipooxygenase domain (PLAT/LH2 domain)"/>
    <property type="match status" value="1"/>
</dbReference>
<evidence type="ECO:0000313" key="8">
    <source>
        <dbReference type="EnsemblMetazoa" id="SMAR002878-PA"/>
    </source>
</evidence>
<dbReference type="EMBL" id="JH431256">
    <property type="status" value="NOT_ANNOTATED_CDS"/>
    <property type="molecule type" value="Genomic_DNA"/>
</dbReference>
<dbReference type="Pfam" id="PF01477">
    <property type="entry name" value="PLAT"/>
    <property type="match status" value="1"/>
</dbReference>
<evidence type="ECO:0000259" key="6">
    <source>
        <dbReference type="PROSITE" id="PS50095"/>
    </source>
</evidence>